<dbReference type="InterPro" id="IPR050987">
    <property type="entry name" value="AtrR-like"/>
</dbReference>
<organism evidence="5 6">
    <name type="scientific">Marasmius tenuissimus</name>
    <dbReference type="NCBI Taxonomy" id="585030"/>
    <lineage>
        <taxon>Eukaryota</taxon>
        <taxon>Fungi</taxon>
        <taxon>Dikarya</taxon>
        <taxon>Basidiomycota</taxon>
        <taxon>Agaricomycotina</taxon>
        <taxon>Agaricomycetes</taxon>
        <taxon>Agaricomycetidae</taxon>
        <taxon>Agaricales</taxon>
        <taxon>Marasmiineae</taxon>
        <taxon>Marasmiaceae</taxon>
        <taxon>Marasmius</taxon>
    </lineage>
</organism>
<dbReference type="PROSITE" id="PS00463">
    <property type="entry name" value="ZN2_CY6_FUNGAL_1"/>
    <property type="match status" value="1"/>
</dbReference>
<evidence type="ECO:0000256" key="1">
    <source>
        <dbReference type="ARBA" id="ARBA00022723"/>
    </source>
</evidence>
<evidence type="ECO:0000256" key="3">
    <source>
        <dbReference type="SAM" id="MobiDB-lite"/>
    </source>
</evidence>
<sequence>MASRQQNGNAEPGPSKKRRLPGACDMCKKRKIRCDSGEKANGQCTNCTNSGIECTHVELTKNLGSAKGYVESLESRLEKMELLLKQLLPGVDINSELEADPAEAASKEEETLPRNDLDQMAYKLEKLSLETPYSRYYGKSSDLYLVETALRHKESHTGQEVPVIKTSKHKTPVWEPEWETLPEYDFPEEDLMHDLVDLYFDKYNVFLPLLHRPTFERSVKQGEHLHNHSFGAVLLLVCALGARFSCDPRVFEDGPQSAGWQYIRQVPISRVPRGKLGLYDIQAYALAVPWLKSCTYSYASWSLLGLGIRLAQDVGVHNPRINRSPNAEDELWKRAFFILLYYERTMGSFMGRSPILHDDE</sequence>
<evidence type="ECO:0000259" key="4">
    <source>
        <dbReference type="PROSITE" id="PS50048"/>
    </source>
</evidence>
<dbReference type="SUPFAM" id="SSF57701">
    <property type="entry name" value="Zn2/Cys6 DNA-binding domain"/>
    <property type="match status" value="1"/>
</dbReference>
<keyword evidence="6" id="KW-1185">Reference proteome</keyword>
<dbReference type="Proteomes" id="UP001437256">
    <property type="component" value="Unassembled WGS sequence"/>
</dbReference>
<evidence type="ECO:0000313" key="6">
    <source>
        <dbReference type="Proteomes" id="UP001437256"/>
    </source>
</evidence>
<keyword evidence="2" id="KW-0539">Nucleus</keyword>
<name>A0ABR3AEI7_9AGAR</name>
<dbReference type="CDD" id="cd12148">
    <property type="entry name" value="fungal_TF_MHR"/>
    <property type="match status" value="1"/>
</dbReference>
<dbReference type="InterPro" id="IPR036864">
    <property type="entry name" value="Zn2-C6_fun-type_DNA-bd_sf"/>
</dbReference>
<dbReference type="SMART" id="SM00066">
    <property type="entry name" value="GAL4"/>
    <property type="match status" value="1"/>
</dbReference>
<dbReference type="Gene3D" id="4.10.240.10">
    <property type="entry name" value="Zn(2)-C6 fungal-type DNA-binding domain"/>
    <property type="match status" value="1"/>
</dbReference>
<keyword evidence="1" id="KW-0479">Metal-binding</keyword>
<dbReference type="Pfam" id="PF04082">
    <property type="entry name" value="Fungal_trans"/>
    <property type="match status" value="1"/>
</dbReference>
<feature type="region of interest" description="Disordered" evidence="3">
    <location>
        <begin position="1"/>
        <end position="21"/>
    </location>
</feature>
<proteinExistence type="predicted"/>
<evidence type="ECO:0000313" key="5">
    <source>
        <dbReference type="EMBL" id="KAL0072330.1"/>
    </source>
</evidence>
<gene>
    <name evidence="5" type="primary">GIN1_1</name>
    <name evidence="5" type="ORF">AAF712_000093</name>
</gene>
<dbReference type="InterPro" id="IPR001138">
    <property type="entry name" value="Zn2Cys6_DnaBD"/>
</dbReference>
<dbReference type="PANTHER" id="PTHR46910:SF38">
    <property type="entry name" value="ZN(2)-C6 FUNGAL-TYPE DOMAIN-CONTAINING PROTEIN"/>
    <property type="match status" value="1"/>
</dbReference>
<dbReference type="Pfam" id="PF00172">
    <property type="entry name" value="Zn_clus"/>
    <property type="match status" value="1"/>
</dbReference>
<dbReference type="PANTHER" id="PTHR46910">
    <property type="entry name" value="TRANSCRIPTION FACTOR PDR1"/>
    <property type="match status" value="1"/>
</dbReference>
<dbReference type="EMBL" id="JBBXMP010000001">
    <property type="protein sequence ID" value="KAL0072330.1"/>
    <property type="molecule type" value="Genomic_DNA"/>
</dbReference>
<reference evidence="5 6" key="1">
    <citation type="submission" date="2024-05" db="EMBL/GenBank/DDBJ databases">
        <title>A draft genome resource for the thread blight pathogen Marasmius tenuissimus strain MS-2.</title>
        <authorList>
            <person name="Yulfo-Soto G.E."/>
            <person name="Baruah I.K."/>
            <person name="Amoako-Attah I."/>
            <person name="Bukari Y."/>
            <person name="Meinhardt L.W."/>
            <person name="Bailey B.A."/>
            <person name="Cohen S.P."/>
        </authorList>
    </citation>
    <scope>NUCLEOTIDE SEQUENCE [LARGE SCALE GENOMIC DNA]</scope>
    <source>
        <strain evidence="5 6">MS-2</strain>
    </source>
</reference>
<feature type="domain" description="Zn(2)-C6 fungal-type" evidence="4">
    <location>
        <begin position="23"/>
        <end position="56"/>
    </location>
</feature>
<evidence type="ECO:0000256" key="2">
    <source>
        <dbReference type="ARBA" id="ARBA00023242"/>
    </source>
</evidence>
<dbReference type="InterPro" id="IPR007219">
    <property type="entry name" value="XnlR_reg_dom"/>
</dbReference>
<protein>
    <submittedName>
        <fullName evidence="5">Gypsy retrotransposon integrase-like protein 1</fullName>
    </submittedName>
</protein>
<dbReference type="PROSITE" id="PS50048">
    <property type="entry name" value="ZN2_CY6_FUNGAL_2"/>
    <property type="match status" value="1"/>
</dbReference>
<dbReference type="CDD" id="cd00067">
    <property type="entry name" value="GAL4"/>
    <property type="match status" value="1"/>
</dbReference>
<accession>A0ABR3AEI7</accession>
<comment type="caution">
    <text evidence="5">The sequence shown here is derived from an EMBL/GenBank/DDBJ whole genome shotgun (WGS) entry which is preliminary data.</text>
</comment>